<dbReference type="Pfam" id="PF20430">
    <property type="entry name" value="Eplus_motif"/>
    <property type="match status" value="1"/>
</dbReference>
<dbReference type="InterPro" id="IPR011990">
    <property type="entry name" value="TPR-like_helical_dom_sf"/>
</dbReference>
<dbReference type="InterPro" id="IPR046960">
    <property type="entry name" value="PPR_At4g14850-like_plant"/>
</dbReference>
<dbReference type="PROSITE" id="PS51375">
    <property type="entry name" value="PPR"/>
    <property type="match status" value="3"/>
</dbReference>
<dbReference type="Pfam" id="PF01535">
    <property type="entry name" value="PPR"/>
    <property type="match status" value="2"/>
</dbReference>
<accession>J3N0E5</accession>
<protein>
    <recommendedName>
        <fullName evidence="4">DYW domain-containing protein</fullName>
    </recommendedName>
</protein>
<evidence type="ECO:0000313" key="5">
    <source>
        <dbReference type="EnsemblPlants" id="OB09G27240.1"/>
    </source>
</evidence>
<dbReference type="GO" id="GO:0003723">
    <property type="term" value="F:RNA binding"/>
    <property type="evidence" value="ECO:0007669"/>
    <property type="project" value="InterPro"/>
</dbReference>
<dbReference type="Proteomes" id="UP000006038">
    <property type="component" value="Chromosome 9"/>
</dbReference>
<dbReference type="FunFam" id="1.25.40.10:FF:000366">
    <property type="entry name" value="Pentatricopeptide (PPR) repeat-containing protein"/>
    <property type="match status" value="1"/>
</dbReference>
<dbReference type="Gramene" id="OB09G27240.1">
    <property type="protein sequence ID" value="OB09G27240.1"/>
    <property type="gene ID" value="OB09G27240"/>
</dbReference>
<dbReference type="NCBIfam" id="TIGR00756">
    <property type="entry name" value="PPR"/>
    <property type="match status" value="3"/>
</dbReference>
<dbReference type="GO" id="GO:0008270">
    <property type="term" value="F:zinc ion binding"/>
    <property type="evidence" value="ECO:0007669"/>
    <property type="project" value="InterPro"/>
</dbReference>
<keyword evidence="2" id="KW-0809">Transit peptide</keyword>
<dbReference type="EnsemblPlants" id="OB09G27240.1">
    <property type="protein sequence ID" value="OB09G27240.1"/>
    <property type="gene ID" value="OB09G27240"/>
</dbReference>
<evidence type="ECO:0000256" key="3">
    <source>
        <dbReference type="PROSITE-ProRule" id="PRU00708"/>
    </source>
</evidence>
<dbReference type="InterPro" id="IPR046849">
    <property type="entry name" value="E2_motif"/>
</dbReference>
<name>J3N0E5_ORYBR</name>
<evidence type="ECO:0000313" key="6">
    <source>
        <dbReference type="Proteomes" id="UP000006038"/>
    </source>
</evidence>
<keyword evidence="6" id="KW-1185">Reference proteome</keyword>
<dbReference type="OMA" id="QCDRIYA"/>
<evidence type="ECO:0000256" key="1">
    <source>
        <dbReference type="ARBA" id="ARBA00022737"/>
    </source>
</evidence>
<feature type="repeat" description="PPR" evidence="3">
    <location>
        <begin position="291"/>
        <end position="326"/>
    </location>
</feature>
<dbReference type="Pfam" id="PF20431">
    <property type="entry name" value="E_motif"/>
    <property type="match status" value="1"/>
</dbReference>
<proteinExistence type="predicted"/>
<feature type="repeat" description="PPR" evidence="3">
    <location>
        <begin position="256"/>
        <end position="290"/>
    </location>
</feature>
<dbReference type="PANTHER" id="PTHR47926">
    <property type="entry name" value="PENTATRICOPEPTIDE REPEAT-CONTAINING PROTEIN"/>
    <property type="match status" value="1"/>
</dbReference>
<evidence type="ECO:0000256" key="2">
    <source>
        <dbReference type="ARBA" id="ARBA00022946"/>
    </source>
</evidence>
<dbReference type="InterPro" id="IPR046848">
    <property type="entry name" value="E_motif"/>
</dbReference>
<dbReference type="AlphaFoldDB" id="J3N0E5"/>
<keyword evidence="1" id="KW-0677">Repeat</keyword>
<reference evidence="5" key="2">
    <citation type="submission" date="2013-04" db="UniProtKB">
        <authorList>
            <consortium name="EnsemblPlants"/>
        </authorList>
    </citation>
    <scope>IDENTIFICATION</scope>
</reference>
<evidence type="ECO:0000259" key="4">
    <source>
        <dbReference type="Pfam" id="PF14432"/>
    </source>
</evidence>
<feature type="domain" description="DYW" evidence="4">
    <location>
        <begin position="471"/>
        <end position="563"/>
    </location>
</feature>
<dbReference type="HOGENOM" id="CLU_002706_37_6_1"/>
<dbReference type="Gene3D" id="1.25.40.10">
    <property type="entry name" value="Tetratricopeptide repeat domain"/>
    <property type="match status" value="2"/>
</dbReference>
<dbReference type="FunFam" id="1.25.40.10:FF:002955">
    <property type="entry name" value="Os09g0573000 protein"/>
    <property type="match status" value="1"/>
</dbReference>
<dbReference type="PANTHER" id="PTHR47926:SF450">
    <property type="entry name" value="DYW DOMAIN-CONTAINING PROTEIN"/>
    <property type="match status" value="1"/>
</dbReference>
<dbReference type="Pfam" id="PF14432">
    <property type="entry name" value="DYW_deaminase"/>
    <property type="match status" value="1"/>
</dbReference>
<sequence>MPPAASTCSNPKPLHARLLRSGALFAARSAAAPLAAAASLASLPYALSLLRAHPSTFSYNSAIRAISRGPRPHLAISLYRSMLSHNNYNYPPLLAACARIAASSSSAAGAAVHASLFRRGLESPERFIRASLLSFYAAAGDLPAARQVFDLSPAKHRDLPLWNSLLHAYLSNGLYVQVLRLFRRMLDADEVTLLALLSACAHLGALHTGRWLHAYLARTCCIPITKYLGTALLNMYMRCGDVQSAWSVFHATRHKDVRTWTVMIAGLAVNGFSTDALTLFREMKDRGIHLDSITLTAVLSACAHAGMVDEGRRILHRMSVDHHLQPTIEHYGCAVHLLGRAGRLEEALALIRAVPLKADVALWGALLVACRCHKNVEMGQMVAMEILRLDPQHAGAWVFLSNVYAAAGKWDLVQEVRSSMKEHGIHKPPGSSVVELDGVVYEFFSGDHSHPQSDQIYAMLDEIGKTLSLKGHKPATKGVTFDIDEEDKEVCISEHSEKLAVAFGLLNTRRGDVIRIVKNLRICEDCHYVMKVISEVYDRVIVVRDRNRFHHFKNGSCSCLDYW</sequence>
<feature type="repeat" description="PPR" evidence="3">
    <location>
        <begin position="158"/>
        <end position="192"/>
    </location>
</feature>
<dbReference type="GO" id="GO:0009451">
    <property type="term" value="P:RNA modification"/>
    <property type="evidence" value="ECO:0007669"/>
    <property type="project" value="InterPro"/>
</dbReference>
<dbReference type="InterPro" id="IPR032867">
    <property type="entry name" value="DYW_dom"/>
</dbReference>
<dbReference type="InterPro" id="IPR002885">
    <property type="entry name" value="PPR_rpt"/>
</dbReference>
<reference evidence="5" key="1">
    <citation type="journal article" date="2013" name="Nat. Commun.">
        <title>Whole-genome sequencing of Oryza brachyantha reveals mechanisms underlying Oryza genome evolution.</title>
        <authorList>
            <person name="Chen J."/>
            <person name="Huang Q."/>
            <person name="Gao D."/>
            <person name="Wang J."/>
            <person name="Lang Y."/>
            <person name="Liu T."/>
            <person name="Li B."/>
            <person name="Bai Z."/>
            <person name="Luis Goicoechea J."/>
            <person name="Liang C."/>
            <person name="Chen C."/>
            <person name="Zhang W."/>
            <person name="Sun S."/>
            <person name="Liao Y."/>
            <person name="Zhang X."/>
            <person name="Yang L."/>
            <person name="Song C."/>
            <person name="Wang M."/>
            <person name="Shi J."/>
            <person name="Liu G."/>
            <person name="Liu J."/>
            <person name="Zhou H."/>
            <person name="Zhou W."/>
            <person name="Yu Q."/>
            <person name="An N."/>
            <person name="Chen Y."/>
            <person name="Cai Q."/>
            <person name="Wang B."/>
            <person name="Liu B."/>
            <person name="Min J."/>
            <person name="Huang Y."/>
            <person name="Wu H."/>
            <person name="Li Z."/>
            <person name="Zhang Y."/>
            <person name="Yin Y."/>
            <person name="Song W."/>
            <person name="Jiang J."/>
            <person name="Jackson S.A."/>
            <person name="Wing R.A."/>
            <person name="Wang J."/>
            <person name="Chen M."/>
        </authorList>
    </citation>
    <scope>NUCLEOTIDE SEQUENCE [LARGE SCALE GENOMIC DNA]</scope>
    <source>
        <strain evidence="5">cv. IRGC 101232</strain>
    </source>
</reference>
<dbReference type="eggNOG" id="KOG4197">
    <property type="taxonomic scope" value="Eukaryota"/>
</dbReference>
<organism evidence="5">
    <name type="scientific">Oryza brachyantha</name>
    <name type="common">malo sina</name>
    <dbReference type="NCBI Taxonomy" id="4533"/>
    <lineage>
        <taxon>Eukaryota</taxon>
        <taxon>Viridiplantae</taxon>
        <taxon>Streptophyta</taxon>
        <taxon>Embryophyta</taxon>
        <taxon>Tracheophyta</taxon>
        <taxon>Spermatophyta</taxon>
        <taxon>Magnoliopsida</taxon>
        <taxon>Liliopsida</taxon>
        <taxon>Poales</taxon>
        <taxon>Poaceae</taxon>
        <taxon>BOP clade</taxon>
        <taxon>Oryzoideae</taxon>
        <taxon>Oryzeae</taxon>
        <taxon>Oryzinae</taxon>
        <taxon>Oryza</taxon>
    </lineage>
</organism>
<dbReference type="Pfam" id="PF13041">
    <property type="entry name" value="PPR_2"/>
    <property type="match status" value="1"/>
</dbReference>